<evidence type="ECO:0000313" key="7">
    <source>
        <dbReference type="Proteomes" id="UP001501645"/>
    </source>
</evidence>
<feature type="transmembrane region" description="Helical" evidence="5">
    <location>
        <begin position="104"/>
        <end position="124"/>
    </location>
</feature>
<keyword evidence="7" id="KW-1185">Reference proteome</keyword>
<dbReference type="Pfam" id="PF04191">
    <property type="entry name" value="PEMT"/>
    <property type="match status" value="1"/>
</dbReference>
<feature type="transmembrane region" description="Helical" evidence="5">
    <location>
        <begin position="78"/>
        <end position="98"/>
    </location>
</feature>
<feature type="transmembrane region" description="Helical" evidence="5">
    <location>
        <begin position="189"/>
        <end position="208"/>
    </location>
</feature>
<feature type="transmembrane region" description="Helical" evidence="5">
    <location>
        <begin position="21"/>
        <end position="40"/>
    </location>
</feature>
<comment type="caution">
    <text evidence="6">The sequence shown here is derived from an EMBL/GenBank/DDBJ whole genome shotgun (WGS) entry which is preliminary data.</text>
</comment>
<dbReference type="InterPro" id="IPR007318">
    <property type="entry name" value="Phopholipid_MeTrfase"/>
</dbReference>
<dbReference type="EMBL" id="BAABKO010000003">
    <property type="protein sequence ID" value="GAA4776040.1"/>
    <property type="molecule type" value="Genomic_DNA"/>
</dbReference>
<dbReference type="Proteomes" id="UP001501645">
    <property type="component" value="Unassembled WGS sequence"/>
</dbReference>
<evidence type="ECO:0008006" key="8">
    <source>
        <dbReference type="Google" id="ProtNLM"/>
    </source>
</evidence>
<keyword evidence="3 5" id="KW-1133">Transmembrane helix</keyword>
<reference evidence="7" key="1">
    <citation type="journal article" date="2019" name="Int. J. Syst. Evol. Microbiol.">
        <title>The Global Catalogue of Microorganisms (GCM) 10K type strain sequencing project: providing services to taxonomists for standard genome sequencing and annotation.</title>
        <authorList>
            <consortium name="The Broad Institute Genomics Platform"/>
            <consortium name="The Broad Institute Genome Sequencing Center for Infectious Disease"/>
            <person name="Wu L."/>
            <person name="Ma J."/>
        </authorList>
    </citation>
    <scope>NUCLEOTIDE SEQUENCE [LARGE SCALE GENOMIC DNA]</scope>
    <source>
        <strain evidence="7">JCM 18537</strain>
    </source>
</reference>
<feature type="transmembrane region" description="Helical" evidence="5">
    <location>
        <begin position="159"/>
        <end position="177"/>
    </location>
</feature>
<dbReference type="RefSeq" id="WP_345438845.1">
    <property type="nucleotide sequence ID" value="NZ_BAABKO010000003.1"/>
</dbReference>
<evidence type="ECO:0000313" key="6">
    <source>
        <dbReference type="EMBL" id="GAA4776040.1"/>
    </source>
</evidence>
<organism evidence="6 7">
    <name type="scientific">Microbacterium gilvum</name>
    <dbReference type="NCBI Taxonomy" id="1336204"/>
    <lineage>
        <taxon>Bacteria</taxon>
        <taxon>Bacillati</taxon>
        <taxon>Actinomycetota</taxon>
        <taxon>Actinomycetes</taxon>
        <taxon>Micrococcales</taxon>
        <taxon>Microbacteriaceae</taxon>
        <taxon>Microbacterium</taxon>
    </lineage>
</organism>
<sequence>MASVRPARGVARLTASHGRAYFAFQAVAGAAWWAAVFTMPPIRRATLGGIDAVSMAAFDVPLFVVASVLAACAWRPAVVAAAAWTVLVAAGMAVYATASQAAGWGALLMVASAAGSLAAAALVLTGRLPAERILVGPFAIRVAREATRRVHRARTARQIVGFWGLFLVVAPLAILWIERRWGLDVAFPVPLRVAGGVLLVVASALGAWSGWTMSSRGAGTPLPSATARRLVIAGPYRFVRNPMALAGIAQGAAVGLLIGSWMAVAYALAGSLVWNAAVRPLEEADLEARFGDAFRAYRDRVPCWVPRLRG</sequence>
<keyword evidence="4 5" id="KW-0472">Membrane</keyword>
<protein>
    <recommendedName>
        <fullName evidence="8">Isoprenylcysteine carboxylmethyltransferase family protein</fullName>
    </recommendedName>
</protein>
<comment type="subcellular location">
    <subcellularLocation>
        <location evidence="1">Endomembrane system</location>
        <topology evidence="1">Multi-pass membrane protein</topology>
    </subcellularLocation>
</comment>
<accession>A0ABP9A7W3</accession>
<evidence type="ECO:0000256" key="4">
    <source>
        <dbReference type="ARBA" id="ARBA00023136"/>
    </source>
</evidence>
<evidence type="ECO:0000256" key="2">
    <source>
        <dbReference type="ARBA" id="ARBA00022692"/>
    </source>
</evidence>
<keyword evidence="2 5" id="KW-0812">Transmembrane</keyword>
<name>A0ABP9A7W3_9MICO</name>
<feature type="transmembrane region" description="Helical" evidence="5">
    <location>
        <begin position="52"/>
        <end position="71"/>
    </location>
</feature>
<evidence type="ECO:0000256" key="3">
    <source>
        <dbReference type="ARBA" id="ARBA00022989"/>
    </source>
</evidence>
<evidence type="ECO:0000256" key="5">
    <source>
        <dbReference type="SAM" id="Phobius"/>
    </source>
</evidence>
<dbReference type="Gene3D" id="1.20.120.1630">
    <property type="match status" value="1"/>
</dbReference>
<feature type="transmembrane region" description="Helical" evidence="5">
    <location>
        <begin position="244"/>
        <end position="269"/>
    </location>
</feature>
<proteinExistence type="predicted"/>
<gene>
    <name evidence="6" type="ORF">GCM10023351_20780</name>
</gene>
<evidence type="ECO:0000256" key="1">
    <source>
        <dbReference type="ARBA" id="ARBA00004127"/>
    </source>
</evidence>